<protein>
    <submittedName>
        <fullName evidence="1">Uncharacterized protein</fullName>
    </submittedName>
</protein>
<dbReference type="KEGG" id="buo:BRPE64_ACDS17930"/>
<dbReference type="AlphaFoldDB" id="R4WYY9"/>
<sequence length="41" mass="4462">MGVERSLDSKAWFVLTWFVLKLDAGVDAREPGIAGMLGIPD</sequence>
<gene>
    <name evidence="1" type="ORF">BRPE64_ACDS17930</name>
</gene>
<dbReference type="Proteomes" id="UP000013966">
    <property type="component" value="Chromosome 1"/>
</dbReference>
<organism evidence="1 2">
    <name type="scientific">Caballeronia insecticola</name>
    <dbReference type="NCBI Taxonomy" id="758793"/>
    <lineage>
        <taxon>Bacteria</taxon>
        <taxon>Pseudomonadati</taxon>
        <taxon>Pseudomonadota</taxon>
        <taxon>Betaproteobacteria</taxon>
        <taxon>Burkholderiales</taxon>
        <taxon>Burkholderiaceae</taxon>
        <taxon>Caballeronia</taxon>
    </lineage>
</organism>
<reference evidence="1 2" key="2">
    <citation type="journal article" date="2018" name="Int. J. Syst. Evol. Microbiol.">
        <title>Burkholderia insecticola sp. nov., a gut symbiotic bacterium of the bean bug Riptortus pedestris.</title>
        <authorList>
            <person name="Takeshita K."/>
            <person name="Tamaki H."/>
            <person name="Ohbayashi T."/>
            <person name="Meng X.-Y."/>
            <person name="Sone T."/>
            <person name="Mitani Y."/>
            <person name="Peeters C."/>
            <person name="Kikuchi Y."/>
            <person name="Vandamme P."/>
        </authorList>
    </citation>
    <scope>NUCLEOTIDE SEQUENCE [LARGE SCALE GENOMIC DNA]</scope>
    <source>
        <strain evidence="1">RPE64</strain>
    </source>
</reference>
<reference evidence="1 2" key="1">
    <citation type="journal article" date="2013" name="Genome Announc.">
        <title>Complete Genome Sequence of Burkholderia sp. Strain RPE64, Bacterial Symbiont of the Bean Bug Riptortus pedestris.</title>
        <authorList>
            <person name="Shibata T.F."/>
            <person name="Maeda T."/>
            <person name="Nikoh N."/>
            <person name="Yamaguchi K."/>
            <person name="Oshima K."/>
            <person name="Hattori M."/>
            <person name="Nishiyama T."/>
            <person name="Hasebe M."/>
            <person name="Fukatsu T."/>
            <person name="Kikuchi Y."/>
            <person name="Shigenobu S."/>
        </authorList>
    </citation>
    <scope>NUCLEOTIDE SEQUENCE [LARGE SCALE GENOMIC DNA]</scope>
</reference>
<name>R4WYY9_9BURK</name>
<evidence type="ECO:0000313" key="1">
    <source>
        <dbReference type="EMBL" id="BAN23547.1"/>
    </source>
</evidence>
<keyword evidence="2" id="KW-1185">Reference proteome</keyword>
<proteinExistence type="predicted"/>
<dbReference type="EMBL" id="AP013058">
    <property type="protein sequence ID" value="BAN23547.1"/>
    <property type="molecule type" value="Genomic_DNA"/>
</dbReference>
<dbReference type="HOGENOM" id="CLU_3266867_0_0_4"/>
<accession>R4WYY9</accession>
<evidence type="ECO:0000313" key="2">
    <source>
        <dbReference type="Proteomes" id="UP000013966"/>
    </source>
</evidence>